<evidence type="ECO:0000256" key="2">
    <source>
        <dbReference type="ARBA" id="ARBA00006376"/>
    </source>
</evidence>
<organism evidence="5 6">
    <name type="scientific">Streptomyces liliiviolaceus</name>
    <dbReference type="NCBI Taxonomy" id="2823109"/>
    <lineage>
        <taxon>Bacteria</taxon>
        <taxon>Bacillati</taxon>
        <taxon>Actinomycetota</taxon>
        <taxon>Actinomycetes</taxon>
        <taxon>Kitasatosporales</taxon>
        <taxon>Streptomycetaceae</taxon>
        <taxon>Streptomyces</taxon>
    </lineage>
</organism>
<dbReference type="AlphaFoldDB" id="A0A940XR47"/>
<dbReference type="InterPro" id="IPR015421">
    <property type="entry name" value="PyrdxlP-dep_Trfase_major"/>
</dbReference>
<evidence type="ECO:0000256" key="3">
    <source>
        <dbReference type="ARBA" id="ARBA00022898"/>
    </source>
</evidence>
<dbReference type="GO" id="GO:0004372">
    <property type="term" value="F:glycine hydroxymethyltransferase activity"/>
    <property type="evidence" value="ECO:0007669"/>
    <property type="project" value="TreeGrafter"/>
</dbReference>
<dbReference type="GO" id="GO:0005737">
    <property type="term" value="C:cytoplasm"/>
    <property type="evidence" value="ECO:0007669"/>
    <property type="project" value="TreeGrafter"/>
</dbReference>
<evidence type="ECO:0000313" key="6">
    <source>
        <dbReference type="Proteomes" id="UP000677413"/>
    </source>
</evidence>
<evidence type="ECO:0000313" key="5">
    <source>
        <dbReference type="EMBL" id="MBQ0850474.1"/>
    </source>
</evidence>
<dbReference type="RefSeq" id="WP_210884674.1">
    <property type="nucleotide sequence ID" value="NZ_JAGPYQ010000001.1"/>
</dbReference>
<dbReference type="Gene3D" id="3.90.1150.10">
    <property type="entry name" value="Aspartate Aminotransferase, domain 1"/>
    <property type="match status" value="1"/>
</dbReference>
<dbReference type="EMBL" id="JAGPYQ010000001">
    <property type="protein sequence ID" value="MBQ0850474.1"/>
    <property type="molecule type" value="Genomic_DNA"/>
</dbReference>
<dbReference type="Gene3D" id="3.40.640.10">
    <property type="entry name" value="Type I PLP-dependent aspartate aminotransferase-like (Major domain)"/>
    <property type="match status" value="1"/>
</dbReference>
<dbReference type="InterPro" id="IPR015424">
    <property type="entry name" value="PyrdxlP-dep_Trfase"/>
</dbReference>
<name>A0A940XR47_9ACTN</name>
<evidence type="ECO:0000256" key="1">
    <source>
        <dbReference type="ARBA" id="ARBA00001933"/>
    </source>
</evidence>
<sequence>MESVDTILKLHEKTRLDSLNLIVSENRMSERARAPLASDISQRYAADFYHGTAPARQLTTYVTKLASEAFDAQYVNLSPISGNMSLLAVVFALSGTGDHVGRIPPFFPGGGYPLDYAVFDRRPLPLPFSDENWQVDLDATVSLLDEVKPPLVVLGSSIVTYPMPVREISEIVHAYGGLVAYDGSHTLGLIAGGQYQDPLREGADLLLGSTHKTFPGPQGGLILTNDKEIHERVETLSNFRPLSGPTLICNPHLARVASLGIVLEETSWTDYAKRVVDNAQSVAVALLDEGIPLRGTAARNFTELTYCHQILIDVPLDEARRLRDHFGRHRINVDGFLRLGVSEITRLGFTVEECAELGRLIAALIRNENDVPAEVDRRIGELIESHRDVVL</sequence>
<dbReference type="InterPro" id="IPR049943">
    <property type="entry name" value="Ser_HO-MeTrfase-like"/>
</dbReference>
<protein>
    <recommendedName>
        <fullName evidence="4">Serine hydroxymethyltransferase-like domain-containing protein</fullName>
    </recommendedName>
</protein>
<keyword evidence="3" id="KW-0663">Pyridoxal phosphate</keyword>
<comment type="similarity">
    <text evidence="2">Belongs to the SHMT family.</text>
</comment>
<dbReference type="Pfam" id="PF00464">
    <property type="entry name" value="SHMT"/>
    <property type="match status" value="1"/>
</dbReference>
<dbReference type="InterPro" id="IPR039429">
    <property type="entry name" value="SHMT-like_dom"/>
</dbReference>
<accession>A0A940XR47</accession>
<keyword evidence="6" id="KW-1185">Reference proteome</keyword>
<dbReference type="SUPFAM" id="SSF53383">
    <property type="entry name" value="PLP-dependent transferases"/>
    <property type="match status" value="1"/>
</dbReference>
<comment type="cofactor">
    <cofactor evidence="1">
        <name>pyridoxal 5'-phosphate</name>
        <dbReference type="ChEBI" id="CHEBI:597326"/>
    </cofactor>
</comment>
<dbReference type="PANTHER" id="PTHR11680:SF35">
    <property type="entry name" value="SERINE HYDROXYMETHYLTRANSFERASE 1"/>
    <property type="match status" value="1"/>
</dbReference>
<dbReference type="GO" id="GO:0019264">
    <property type="term" value="P:glycine biosynthetic process from serine"/>
    <property type="evidence" value="ECO:0007669"/>
    <property type="project" value="TreeGrafter"/>
</dbReference>
<gene>
    <name evidence="5" type="ORF">J8N05_20055</name>
</gene>
<dbReference type="GO" id="GO:0046653">
    <property type="term" value="P:tetrahydrofolate metabolic process"/>
    <property type="evidence" value="ECO:0007669"/>
    <property type="project" value="TreeGrafter"/>
</dbReference>
<proteinExistence type="inferred from homology"/>
<evidence type="ECO:0000259" key="4">
    <source>
        <dbReference type="Pfam" id="PF00464"/>
    </source>
</evidence>
<dbReference type="PANTHER" id="PTHR11680">
    <property type="entry name" value="SERINE HYDROXYMETHYLTRANSFERASE"/>
    <property type="match status" value="1"/>
</dbReference>
<reference evidence="5 6" key="1">
    <citation type="submission" date="2021-04" db="EMBL/GenBank/DDBJ databases">
        <authorList>
            <person name="Tang X."/>
            <person name="Zhou X."/>
            <person name="Chen X."/>
            <person name="Cernava T."/>
            <person name="Zhang C."/>
        </authorList>
    </citation>
    <scope>NUCLEOTIDE SEQUENCE [LARGE SCALE GENOMIC DNA]</scope>
    <source>
        <strain evidence="5 6">BH-SS-21</strain>
    </source>
</reference>
<dbReference type="InterPro" id="IPR015422">
    <property type="entry name" value="PyrdxlP-dep_Trfase_small"/>
</dbReference>
<dbReference type="Proteomes" id="UP000677413">
    <property type="component" value="Unassembled WGS sequence"/>
</dbReference>
<comment type="caution">
    <text evidence="5">The sequence shown here is derived from an EMBL/GenBank/DDBJ whole genome shotgun (WGS) entry which is preliminary data.</text>
</comment>
<feature type="domain" description="Serine hydroxymethyltransferase-like" evidence="4">
    <location>
        <begin position="4"/>
        <end position="295"/>
    </location>
</feature>
<dbReference type="GO" id="GO:0030170">
    <property type="term" value="F:pyridoxal phosphate binding"/>
    <property type="evidence" value="ECO:0007669"/>
    <property type="project" value="TreeGrafter"/>
</dbReference>